<evidence type="ECO:0000256" key="2">
    <source>
        <dbReference type="SAM" id="Phobius"/>
    </source>
</evidence>
<feature type="region of interest" description="Disordered" evidence="1">
    <location>
        <begin position="427"/>
        <end position="532"/>
    </location>
</feature>
<proteinExistence type="predicted"/>
<dbReference type="Gene3D" id="3.50.4.10">
    <property type="entry name" value="Hepatocyte Growth Factor"/>
    <property type="match status" value="1"/>
</dbReference>
<comment type="caution">
    <text evidence="5">The sequence shown here is derived from an EMBL/GenBank/DDBJ whole genome shotgun (WGS) entry which is preliminary data.</text>
</comment>
<name>A0ABD0KGY0_9CAEN</name>
<dbReference type="InterPro" id="IPR016186">
    <property type="entry name" value="C-type_lectin-like/link_sf"/>
</dbReference>
<sequence>MPVQTTWTLYGDLKTWSEAELLCEMSGGHLAVINTTHRVQVFEQLIAKQPWKSAIGYGASVSLHNVENEGTDPRYWAGDCSQSTVQFTFTASSSGDTGGCASKSATTMYSIACDYDNEFVCETGGGACTYVTHTGKKATSNVTSSRIMTSSDADCQGQCDVMGIDCWAAARESSTGECWIYTGTSPFHFDGGTNMDSDADFTMFIKTCYEGSKERPVGSARAHCASIGQTLAGASTPGDLNTIRAIVTEFHEATYAVSSWYPLWVDITGVQSEEATWGDGTVVSGTVSVQGADSSQCGLLDISTGQYSLDDCSQPHSFLCVKHNVTCVYVKKTSVYGTDYTEVSGVTTLAECRARCDSERSTGSTCFAFSFKAKTFFGSASCYLHPNPPPASAFFPPTSSSYFFTLYRWTCPYAVLQMSDLMEEHTTEAVPQTSTLTEAKADVTSESTSSQQTTYPTFTTESEQTTAATTAAATTTEKPEQTTRISTSSTALPETTKDNLVTSQETTSPPGSITEDVASSGPSTAEDLTSSAATTLTIPQMTTKSSDVIAQYTTELVAAHPRLCVCGCRVQTAPRNSSLDIIRITEELKIEKNATFKSRMRYMSIYDDRPSAQGIGVVAIGFVSAVLGLVFFLDISCKIV</sequence>
<accession>A0ABD0KGY0</accession>
<evidence type="ECO:0000256" key="1">
    <source>
        <dbReference type="SAM" id="MobiDB-lite"/>
    </source>
</evidence>
<dbReference type="AlphaFoldDB" id="A0ABD0KGY0"/>
<dbReference type="Pfam" id="PF00059">
    <property type="entry name" value="Lectin_C"/>
    <property type="match status" value="1"/>
</dbReference>
<evidence type="ECO:0000259" key="3">
    <source>
        <dbReference type="PROSITE" id="PS50041"/>
    </source>
</evidence>
<evidence type="ECO:0000313" key="6">
    <source>
        <dbReference type="Proteomes" id="UP001519460"/>
    </source>
</evidence>
<reference evidence="5 6" key="1">
    <citation type="journal article" date="2023" name="Sci. Data">
        <title>Genome assembly of the Korean intertidal mud-creeper Batillaria attramentaria.</title>
        <authorList>
            <person name="Patra A.K."/>
            <person name="Ho P.T."/>
            <person name="Jun S."/>
            <person name="Lee S.J."/>
            <person name="Kim Y."/>
            <person name="Won Y.J."/>
        </authorList>
    </citation>
    <scope>NUCLEOTIDE SEQUENCE [LARGE SCALE GENOMIC DNA]</scope>
    <source>
        <strain evidence="5">Wonlab-2016</strain>
    </source>
</reference>
<evidence type="ECO:0000313" key="5">
    <source>
        <dbReference type="EMBL" id="KAK7486205.1"/>
    </source>
</evidence>
<dbReference type="SUPFAM" id="SSF56436">
    <property type="entry name" value="C-type lectin-like"/>
    <property type="match status" value="2"/>
</dbReference>
<organism evidence="5 6">
    <name type="scientific">Batillaria attramentaria</name>
    <dbReference type="NCBI Taxonomy" id="370345"/>
    <lineage>
        <taxon>Eukaryota</taxon>
        <taxon>Metazoa</taxon>
        <taxon>Spiralia</taxon>
        <taxon>Lophotrochozoa</taxon>
        <taxon>Mollusca</taxon>
        <taxon>Gastropoda</taxon>
        <taxon>Caenogastropoda</taxon>
        <taxon>Sorbeoconcha</taxon>
        <taxon>Cerithioidea</taxon>
        <taxon>Batillariidae</taxon>
        <taxon>Batillaria</taxon>
    </lineage>
</organism>
<keyword evidence="2" id="KW-0812">Transmembrane</keyword>
<evidence type="ECO:0000259" key="4">
    <source>
        <dbReference type="PROSITE" id="PS50948"/>
    </source>
</evidence>
<feature type="compositionally biased region" description="Polar residues" evidence="1">
    <location>
        <begin position="484"/>
        <end position="511"/>
    </location>
</feature>
<feature type="domain" description="Apple" evidence="4">
    <location>
        <begin position="327"/>
        <end position="411"/>
    </location>
</feature>
<protein>
    <submittedName>
        <fullName evidence="5">Uncharacterized protein</fullName>
    </submittedName>
</protein>
<feature type="transmembrane region" description="Helical" evidence="2">
    <location>
        <begin position="614"/>
        <end position="633"/>
    </location>
</feature>
<dbReference type="Gene3D" id="3.10.100.10">
    <property type="entry name" value="Mannose-Binding Protein A, subunit A"/>
    <property type="match status" value="2"/>
</dbReference>
<gene>
    <name evidence="5" type="ORF">BaRGS_00022528</name>
</gene>
<feature type="domain" description="C-type lectin" evidence="3">
    <location>
        <begin position="204"/>
        <end position="321"/>
    </location>
</feature>
<dbReference type="InterPro" id="IPR003609">
    <property type="entry name" value="Pan_app"/>
</dbReference>
<dbReference type="InterPro" id="IPR016187">
    <property type="entry name" value="CTDL_fold"/>
</dbReference>
<dbReference type="PROSITE" id="PS50948">
    <property type="entry name" value="PAN"/>
    <property type="match status" value="1"/>
</dbReference>
<keyword evidence="6" id="KW-1185">Reference proteome</keyword>
<dbReference type="CDD" id="cd00037">
    <property type="entry name" value="CLECT"/>
    <property type="match status" value="1"/>
</dbReference>
<feature type="compositionally biased region" description="Low complexity" evidence="1">
    <location>
        <begin position="444"/>
        <end position="476"/>
    </location>
</feature>
<feature type="compositionally biased region" description="Polar residues" evidence="1">
    <location>
        <begin position="520"/>
        <end position="532"/>
    </location>
</feature>
<keyword evidence="2" id="KW-0472">Membrane</keyword>
<dbReference type="EMBL" id="JACVVK020000182">
    <property type="protein sequence ID" value="KAK7486205.1"/>
    <property type="molecule type" value="Genomic_DNA"/>
</dbReference>
<dbReference type="Proteomes" id="UP001519460">
    <property type="component" value="Unassembled WGS sequence"/>
</dbReference>
<dbReference type="InterPro" id="IPR001304">
    <property type="entry name" value="C-type_lectin-like"/>
</dbReference>
<keyword evidence="2" id="KW-1133">Transmembrane helix</keyword>
<dbReference type="PROSITE" id="PS50041">
    <property type="entry name" value="C_TYPE_LECTIN_2"/>
    <property type="match status" value="1"/>
</dbReference>